<name>A0AAU8HSE9_9FIRM</name>
<organism evidence="2">
    <name type="scientific">Proteinivorax hydrogeniformans</name>
    <dbReference type="NCBI Taxonomy" id="1826727"/>
    <lineage>
        <taxon>Bacteria</taxon>
        <taxon>Bacillati</taxon>
        <taxon>Bacillota</taxon>
        <taxon>Clostridia</taxon>
        <taxon>Eubacteriales</taxon>
        <taxon>Proteinivoracaceae</taxon>
        <taxon>Proteinivorax</taxon>
    </lineage>
</organism>
<evidence type="ECO:0000256" key="1">
    <source>
        <dbReference type="SAM" id="MobiDB-lite"/>
    </source>
</evidence>
<dbReference type="AlphaFoldDB" id="A0AAU8HSE9"/>
<accession>A0AAU8HSE9</accession>
<gene>
    <name evidence="2" type="ORF">PRVXH_001843</name>
</gene>
<sequence length="61" mass="7317">MEWVLLIFIVGAYFMWKAGRYGSKKRKAHPPQSKKKQNMTELDELLDNPDTFFKNQNKNKR</sequence>
<reference evidence="2" key="2">
    <citation type="submission" date="2024-06" db="EMBL/GenBank/DDBJ databases">
        <authorList>
            <person name="Petrova K.O."/>
            <person name="Toshchakov S.V."/>
            <person name="Boltjanskaja Y.V."/>
            <person name="Kevbrin V.V."/>
        </authorList>
    </citation>
    <scope>NUCLEOTIDE SEQUENCE</scope>
    <source>
        <strain evidence="2">Z-710</strain>
    </source>
</reference>
<dbReference type="EMBL" id="CP159485">
    <property type="protein sequence ID" value="XCI27917.1"/>
    <property type="molecule type" value="Genomic_DNA"/>
</dbReference>
<dbReference type="RefSeq" id="WP_353892495.1">
    <property type="nucleotide sequence ID" value="NZ_CP159485.1"/>
</dbReference>
<reference evidence="2" key="1">
    <citation type="journal article" date="2018" name="Antonie Van Leeuwenhoek">
        <title>Proteinivorax hydrogeniformans sp. nov., an anaerobic, haloalkaliphilic bacterium fermenting proteinaceous compounds with high hydrogen production.</title>
        <authorList>
            <person name="Boltyanskaya Y."/>
            <person name="Detkova E."/>
            <person name="Pimenov N."/>
            <person name="Kevbrin V."/>
        </authorList>
    </citation>
    <scope>NUCLEOTIDE SEQUENCE</scope>
    <source>
        <strain evidence="2">Z-710</strain>
    </source>
</reference>
<feature type="compositionally biased region" description="Basic residues" evidence="1">
    <location>
        <begin position="22"/>
        <end position="37"/>
    </location>
</feature>
<feature type="region of interest" description="Disordered" evidence="1">
    <location>
        <begin position="22"/>
        <end position="61"/>
    </location>
</feature>
<proteinExistence type="predicted"/>
<evidence type="ECO:0000313" key="2">
    <source>
        <dbReference type="EMBL" id="XCI27917.1"/>
    </source>
</evidence>
<protein>
    <submittedName>
        <fullName evidence="2">Uncharacterized protein</fullName>
    </submittedName>
</protein>